<reference evidence="1 2" key="1">
    <citation type="submission" date="2018-02" db="EMBL/GenBank/DDBJ databases">
        <title>Draft genome of wild Prunus yedoensis var. nudiflora.</title>
        <authorList>
            <person name="Baek S."/>
            <person name="Kim J.-H."/>
            <person name="Choi K."/>
            <person name="Kim G.-B."/>
            <person name="Cho A."/>
            <person name="Jang H."/>
            <person name="Shin C.-H."/>
            <person name="Yu H.-J."/>
            <person name="Mun J.-H."/>
        </authorList>
    </citation>
    <scope>NUCLEOTIDE SEQUENCE [LARGE SCALE GENOMIC DNA]</scope>
    <source>
        <strain evidence="2">cv. Jeju island</strain>
        <tissue evidence="1">Leaf</tissue>
    </source>
</reference>
<dbReference type="EMBL" id="PJQY01001551">
    <property type="protein sequence ID" value="PQQ01521.1"/>
    <property type="molecule type" value="Genomic_DNA"/>
</dbReference>
<accession>A0A314Y9T8</accession>
<protein>
    <submittedName>
        <fullName evidence="1">Uncharacterized protein</fullName>
    </submittedName>
</protein>
<name>A0A314Y9T8_PRUYE</name>
<gene>
    <name evidence="1" type="ORF">Pyn_02121</name>
</gene>
<evidence type="ECO:0000313" key="1">
    <source>
        <dbReference type="EMBL" id="PQQ01521.1"/>
    </source>
</evidence>
<organism evidence="1 2">
    <name type="scientific">Prunus yedoensis var. nudiflora</name>
    <dbReference type="NCBI Taxonomy" id="2094558"/>
    <lineage>
        <taxon>Eukaryota</taxon>
        <taxon>Viridiplantae</taxon>
        <taxon>Streptophyta</taxon>
        <taxon>Embryophyta</taxon>
        <taxon>Tracheophyta</taxon>
        <taxon>Spermatophyta</taxon>
        <taxon>Magnoliopsida</taxon>
        <taxon>eudicotyledons</taxon>
        <taxon>Gunneridae</taxon>
        <taxon>Pentapetalae</taxon>
        <taxon>rosids</taxon>
        <taxon>fabids</taxon>
        <taxon>Rosales</taxon>
        <taxon>Rosaceae</taxon>
        <taxon>Amygdaloideae</taxon>
        <taxon>Amygdaleae</taxon>
        <taxon>Prunus</taxon>
    </lineage>
</organism>
<comment type="caution">
    <text evidence="1">The sequence shown here is derived from an EMBL/GenBank/DDBJ whole genome shotgun (WGS) entry which is preliminary data.</text>
</comment>
<dbReference type="AlphaFoldDB" id="A0A314Y9T8"/>
<sequence length="83" mass="8693">MKIPIMEHNSGRCLHSPLDGKNSLKSTAIATFLWSPSEAVGAALVSGKLEEEAPLPTLAAPLQSFLPTLAPFLQRRSGGGSGH</sequence>
<dbReference type="Proteomes" id="UP000250321">
    <property type="component" value="Unassembled WGS sequence"/>
</dbReference>
<keyword evidence="2" id="KW-1185">Reference proteome</keyword>
<evidence type="ECO:0000313" key="2">
    <source>
        <dbReference type="Proteomes" id="UP000250321"/>
    </source>
</evidence>
<proteinExistence type="predicted"/>